<organism evidence="5 6">
    <name type="scientific">Tumebacillus permanentifrigoris</name>
    <dbReference type="NCBI Taxonomy" id="378543"/>
    <lineage>
        <taxon>Bacteria</taxon>
        <taxon>Bacillati</taxon>
        <taxon>Bacillota</taxon>
        <taxon>Bacilli</taxon>
        <taxon>Bacillales</taxon>
        <taxon>Alicyclobacillaceae</taxon>
        <taxon>Tumebacillus</taxon>
    </lineage>
</organism>
<keyword evidence="6" id="KW-1185">Reference proteome</keyword>
<evidence type="ECO:0000259" key="3">
    <source>
        <dbReference type="Pfam" id="PF00149"/>
    </source>
</evidence>
<dbReference type="SUPFAM" id="SSF56300">
    <property type="entry name" value="Metallo-dependent phosphatases"/>
    <property type="match status" value="1"/>
</dbReference>
<keyword evidence="2" id="KW-0378">Hydrolase</keyword>
<evidence type="ECO:0000259" key="4">
    <source>
        <dbReference type="Pfam" id="PF02872"/>
    </source>
</evidence>
<dbReference type="GO" id="GO:0000166">
    <property type="term" value="F:nucleotide binding"/>
    <property type="evidence" value="ECO:0007669"/>
    <property type="project" value="UniProtKB-KW"/>
</dbReference>
<evidence type="ECO:0000256" key="1">
    <source>
        <dbReference type="ARBA" id="ARBA00022729"/>
    </source>
</evidence>
<keyword evidence="1" id="KW-0732">Signal</keyword>
<evidence type="ECO:0000313" key="6">
    <source>
        <dbReference type="Proteomes" id="UP000245634"/>
    </source>
</evidence>
<dbReference type="GO" id="GO:0009166">
    <property type="term" value="P:nucleotide catabolic process"/>
    <property type="evidence" value="ECO:0007669"/>
    <property type="project" value="InterPro"/>
</dbReference>
<dbReference type="InterPro" id="IPR036907">
    <property type="entry name" value="5'-Nucleotdase_C_sf"/>
</dbReference>
<dbReference type="InterPro" id="IPR008334">
    <property type="entry name" value="5'-Nucleotdase_C"/>
</dbReference>
<dbReference type="PANTHER" id="PTHR11575">
    <property type="entry name" value="5'-NUCLEOTIDASE-RELATED"/>
    <property type="match status" value="1"/>
</dbReference>
<sequence length="474" mass="51846">MKQQRLTFLHTNDSHSSFEQELRLGSLIRRRRAELRAEGVPVLLVDGGDHVDMSVLECMATDGQLNLDLHAALAYDAAGVGNNELMRFSLERVRELSLSSQVPWLLANLREQDGSLIGGMRESLLLDAGGVQVGFVGITDQVGTTYEEFVGLQNTDTVTTVREIATNLRAAGADLIVVLSHAGLNQDLALAPQWTGLVDVIVGAHTHDALHEPQLESGVWIVQAGAYARLLGELHLELDLDAPAGQKIVTATGQLLPVEADEAPDAELAAIYQLAVAHVEKKMSEVLTTLEAPLSHDRLIQELATTMREFYGVELGMMFGAVAVEGFPAGPVTVGDVLRNLQSLVNVSKIEFQGQQLLGLLYERNDPAYYARIKFGNGIRPKSGVPVGRIFFDGLTWDEQEGAITNVRVNGEPLEHDRWYTVGGGEHLAHVETLYYPSLAGAKLLHVDDYYYVKDAFVAYLRQSNVQTEQEVSS</sequence>
<feature type="domain" description="5'-Nucleotidase C-terminal" evidence="4">
    <location>
        <begin position="297"/>
        <end position="428"/>
    </location>
</feature>
<comment type="caution">
    <text evidence="5">The sequence shown here is derived from an EMBL/GenBank/DDBJ whole genome shotgun (WGS) entry which is preliminary data.</text>
</comment>
<dbReference type="Gene3D" id="3.90.780.10">
    <property type="entry name" value="5'-Nucleotidase, C-terminal domain"/>
    <property type="match status" value="1"/>
</dbReference>
<dbReference type="GO" id="GO:0016787">
    <property type="term" value="F:hydrolase activity"/>
    <property type="evidence" value="ECO:0007669"/>
    <property type="project" value="UniProtKB-KW"/>
</dbReference>
<dbReference type="PANTHER" id="PTHR11575:SF24">
    <property type="entry name" value="5'-NUCLEOTIDASE"/>
    <property type="match status" value="1"/>
</dbReference>
<dbReference type="Pfam" id="PF02872">
    <property type="entry name" value="5_nucleotid_C"/>
    <property type="match status" value="1"/>
</dbReference>
<dbReference type="OrthoDB" id="9793179at2"/>
<dbReference type="SUPFAM" id="SSF55816">
    <property type="entry name" value="5'-nucleotidase (syn. UDP-sugar hydrolase), C-terminal domain"/>
    <property type="match status" value="1"/>
</dbReference>
<dbReference type="Proteomes" id="UP000245634">
    <property type="component" value="Unassembled WGS sequence"/>
</dbReference>
<dbReference type="InterPro" id="IPR004843">
    <property type="entry name" value="Calcineurin-like_PHP"/>
</dbReference>
<dbReference type="InterPro" id="IPR029052">
    <property type="entry name" value="Metallo-depent_PP-like"/>
</dbReference>
<gene>
    <name evidence="5" type="ORF">C7459_101306</name>
</gene>
<dbReference type="Pfam" id="PF00149">
    <property type="entry name" value="Metallophos"/>
    <property type="match status" value="1"/>
</dbReference>
<dbReference type="AlphaFoldDB" id="A0A316DFX2"/>
<evidence type="ECO:0000313" key="5">
    <source>
        <dbReference type="EMBL" id="PWK16442.1"/>
    </source>
</evidence>
<proteinExistence type="inferred from homology"/>
<dbReference type="EMBL" id="QGGL01000001">
    <property type="protein sequence ID" value="PWK16442.1"/>
    <property type="molecule type" value="Genomic_DNA"/>
</dbReference>
<dbReference type="Gene3D" id="3.60.21.10">
    <property type="match status" value="1"/>
</dbReference>
<reference evidence="5 6" key="1">
    <citation type="submission" date="2018-05" db="EMBL/GenBank/DDBJ databases">
        <title>Genomic Encyclopedia of Type Strains, Phase IV (KMG-IV): sequencing the most valuable type-strain genomes for metagenomic binning, comparative biology and taxonomic classification.</title>
        <authorList>
            <person name="Goeker M."/>
        </authorList>
    </citation>
    <scope>NUCLEOTIDE SEQUENCE [LARGE SCALE GENOMIC DNA]</scope>
    <source>
        <strain evidence="5 6">DSM 18773</strain>
    </source>
</reference>
<evidence type="ECO:0000256" key="2">
    <source>
        <dbReference type="RuleBase" id="RU362119"/>
    </source>
</evidence>
<protein>
    <submittedName>
        <fullName evidence="5">5'-nucleotidase</fullName>
    </submittedName>
</protein>
<name>A0A316DFX2_9BACL</name>
<comment type="similarity">
    <text evidence="2">Belongs to the 5'-nucleotidase family.</text>
</comment>
<feature type="domain" description="Calcineurin-like phosphoesterase" evidence="3">
    <location>
        <begin position="7"/>
        <end position="208"/>
    </location>
</feature>
<dbReference type="PRINTS" id="PR01607">
    <property type="entry name" value="APYRASEFAMLY"/>
</dbReference>
<dbReference type="InterPro" id="IPR006179">
    <property type="entry name" value="5_nucleotidase/apyrase"/>
</dbReference>
<dbReference type="RefSeq" id="WP_109685539.1">
    <property type="nucleotide sequence ID" value="NZ_QGGL01000001.1"/>
</dbReference>
<keyword evidence="2" id="KW-0547">Nucleotide-binding</keyword>
<accession>A0A316DFX2</accession>